<dbReference type="InterPro" id="IPR011042">
    <property type="entry name" value="6-blade_b-propeller_TolB-like"/>
</dbReference>
<name>A0A699JZ54_TANCI</name>
<gene>
    <name evidence="6" type="ORF">Tci_639286</name>
</gene>
<evidence type="ECO:0000313" key="6">
    <source>
        <dbReference type="EMBL" id="GFA67314.1"/>
    </source>
</evidence>
<dbReference type="GO" id="GO:0005886">
    <property type="term" value="C:plasma membrane"/>
    <property type="evidence" value="ECO:0007669"/>
    <property type="project" value="UniProtKB-SubCell"/>
</dbReference>
<evidence type="ECO:0008006" key="7">
    <source>
        <dbReference type="Google" id="ProtNLM"/>
    </source>
</evidence>
<dbReference type="SUPFAM" id="SSF50956">
    <property type="entry name" value="Thermostable phytase (3-phytase)"/>
    <property type="match status" value="2"/>
</dbReference>
<keyword evidence="4" id="KW-1133">Transmembrane helix</keyword>
<evidence type="ECO:0000256" key="1">
    <source>
        <dbReference type="ARBA" id="ARBA00004236"/>
    </source>
</evidence>
<accession>A0A699JZ54</accession>
<keyword evidence="3 4" id="KW-0472">Membrane</keyword>
<feature type="transmembrane region" description="Helical" evidence="4">
    <location>
        <begin position="271"/>
        <end position="292"/>
    </location>
</feature>
<keyword evidence="4" id="KW-0812">Transmembrane</keyword>
<feature type="chain" id="PRO_5025356496" description="Phytase-like domain-containing protein" evidence="5">
    <location>
        <begin position="17"/>
        <end position="810"/>
    </location>
</feature>
<dbReference type="Gene3D" id="2.120.10.30">
    <property type="entry name" value="TolB, C-terminal domain"/>
    <property type="match status" value="1"/>
</dbReference>
<evidence type="ECO:0000256" key="3">
    <source>
        <dbReference type="ARBA" id="ARBA00023136"/>
    </source>
</evidence>
<dbReference type="AlphaFoldDB" id="A0A699JZ54"/>
<comment type="subcellular location">
    <subcellularLocation>
        <location evidence="1">Cell membrane</location>
    </subcellularLocation>
</comment>
<sequence length="810" mass="89565">WLLVAALVILAGLSFAWHWDDRGLLWLREHNVTSAERAAGIWLPDYKVDIDGKPLAGMEKDEASDLSYDSESKTLYSVMGKNPFLSELTLTGDLIRKIPLVGWGNPEGVAVLGKGLIAIVDERQHLMTIVQVTPETKSLNLADFPKYDLGVSKDQNKAFEGIAWDPRDQQFLFGEERPPALYSWKADGSSEVKGEKRKLINDNLIVRNLSSLFADQKTGHLLVLSAESHMLLELDGHGNEVSFMTLLSGFNGLRQTIPRAEGVAMDENGTIYMTVVLTLAVVLILTASFFLAREYRVIERLWFNWYVFWQSSDAQALGLDDYEVVIEARAIDGLEYNVSALSFDPQRKTLFTVTNKDPELVELSLEGRILRRIPLTGFGDAEAVEYISPGIYVISDEHSQRFLDAADAEQLTLGIDAGGNNGFEGLAYDNQGRRLFVAKERRPVQIIEVRGFPDAGTDSPNILEVTSSKERDAGLFVRDLSSLQFDERSGHLLALSDESRHILELDTQGKPVGNRAESVLRVQEALRPRHLRKDLPGPQQSTLEGFHAFLRAQQQQICRARSEQAVGDDADDVVDQRFHLDRVADVHVVHIEDDVAVVGQHTVAINRVATQFHQLAGHVATGHRDHFDGQGERTQYRHQLAAIGDANKRSGDSSDDFLAGEGCAAALDQVQVFVAFVGAVDIKLKVADRIQLVHRNAVPLQARGRGVRAGDCAVKRAFVPGQCVDEAVGGRAGADAHDAFVVQLRKDEIDRGLGNGLFELILGHARWAPVMNDKLKERACPQRALQGRRIGDRAGGRTISAHSWRAATVE</sequence>
<dbReference type="EMBL" id="BKCJ010466354">
    <property type="protein sequence ID" value="GFA67314.1"/>
    <property type="molecule type" value="Genomic_DNA"/>
</dbReference>
<evidence type="ECO:0000256" key="2">
    <source>
        <dbReference type="ARBA" id="ARBA00022475"/>
    </source>
</evidence>
<keyword evidence="2" id="KW-1003">Cell membrane</keyword>
<feature type="signal peptide" evidence="5">
    <location>
        <begin position="1"/>
        <end position="16"/>
    </location>
</feature>
<dbReference type="Pfam" id="PF06977">
    <property type="entry name" value="SdiA-regulated"/>
    <property type="match status" value="2"/>
</dbReference>
<organism evidence="6">
    <name type="scientific">Tanacetum cinerariifolium</name>
    <name type="common">Dalmatian daisy</name>
    <name type="synonym">Chrysanthemum cinerariifolium</name>
    <dbReference type="NCBI Taxonomy" id="118510"/>
    <lineage>
        <taxon>Eukaryota</taxon>
        <taxon>Viridiplantae</taxon>
        <taxon>Streptophyta</taxon>
        <taxon>Embryophyta</taxon>
        <taxon>Tracheophyta</taxon>
        <taxon>Spermatophyta</taxon>
        <taxon>Magnoliopsida</taxon>
        <taxon>eudicotyledons</taxon>
        <taxon>Gunneridae</taxon>
        <taxon>Pentapetalae</taxon>
        <taxon>asterids</taxon>
        <taxon>campanulids</taxon>
        <taxon>Asterales</taxon>
        <taxon>Asteraceae</taxon>
        <taxon>Asteroideae</taxon>
        <taxon>Anthemideae</taxon>
        <taxon>Anthemidinae</taxon>
        <taxon>Tanacetum</taxon>
    </lineage>
</organism>
<feature type="non-terminal residue" evidence="6">
    <location>
        <position position="1"/>
    </location>
</feature>
<comment type="caution">
    <text evidence="6">The sequence shown here is derived from an EMBL/GenBank/DDBJ whole genome shotgun (WGS) entry which is preliminary data.</text>
</comment>
<dbReference type="InterPro" id="IPR009722">
    <property type="entry name" value="YjiK/CarP"/>
</dbReference>
<keyword evidence="5" id="KW-0732">Signal</keyword>
<protein>
    <recommendedName>
        <fullName evidence="7">Phytase-like domain-containing protein</fullName>
    </recommendedName>
</protein>
<reference evidence="6" key="1">
    <citation type="journal article" date="2019" name="Sci. Rep.">
        <title>Draft genome of Tanacetum cinerariifolium, the natural source of mosquito coil.</title>
        <authorList>
            <person name="Yamashiro T."/>
            <person name="Shiraishi A."/>
            <person name="Satake H."/>
            <person name="Nakayama K."/>
        </authorList>
    </citation>
    <scope>NUCLEOTIDE SEQUENCE</scope>
</reference>
<evidence type="ECO:0000256" key="4">
    <source>
        <dbReference type="SAM" id="Phobius"/>
    </source>
</evidence>
<proteinExistence type="predicted"/>
<dbReference type="CDD" id="cd09971">
    <property type="entry name" value="SdiA-regulated"/>
    <property type="match status" value="2"/>
</dbReference>
<evidence type="ECO:0000256" key="5">
    <source>
        <dbReference type="SAM" id="SignalP"/>
    </source>
</evidence>